<evidence type="ECO:0000313" key="9">
    <source>
        <dbReference type="Proteomes" id="UP000254400"/>
    </source>
</evidence>
<dbReference type="GO" id="GO:0015528">
    <property type="term" value="F:lactose:proton symporter activity"/>
    <property type="evidence" value="ECO:0007669"/>
    <property type="project" value="TreeGrafter"/>
</dbReference>
<evidence type="ECO:0000256" key="4">
    <source>
        <dbReference type="ARBA" id="ARBA00022519"/>
    </source>
</evidence>
<keyword evidence="7" id="KW-0472">Membrane</keyword>
<dbReference type="GeneID" id="93348442"/>
<proteinExistence type="predicted"/>
<reference evidence="8 9" key="1">
    <citation type="submission" date="2018-06" db="EMBL/GenBank/DDBJ databases">
        <authorList>
            <consortium name="Pathogen Informatics"/>
            <person name="Doyle S."/>
        </authorList>
    </citation>
    <scope>NUCLEOTIDE SEQUENCE [LARGE SCALE GENOMIC DNA]</scope>
    <source>
        <strain evidence="8 9">NCTC10343</strain>
    </source>
</reference>
<keyword evidence="5" id="KW-0812">Transmembrane</keyword>
<comment type="subcellular location">
    <subcellularLocation>
        <location evidence="1">Cell inner membrane</location>
        <topology evidence="1">Multi-pass membrane protein</topology>
    </subcellularLocation>
</comment>
<dbReference type="PANTHER" id="PTHR23522:SF10">
    <property type="entry name" value="3-PHENYLPROPIONIC ACID TRANSPORTER-RELATED"/>
    <property type="match status" value="1"/>
</dbReference>
<dbReference type="AlphaFoldDB" id="A0A0F0G6B4"/>
<dbReference type="Gene3D" id="1.20.1250.20">
    <property type="entry name" value="MFS general substrate transporter like domains"/>
    <property type="match status" value="2"/>
</dbReference>
<organism evidence="8 9">
    <name type="scientific">Paenibacillus polymyxa</name>
    <name type="common">Bacillus polymyxa</name>
    <dbReference type="NCBI Taxonomy" id="1406"/>
    <lineage>
        <taxon>Bacteria</taxon>
        <taxon>Bacillati</taxon>
        <taxon>Bacillota</taxon>
        <taxon>Bacilli</taxon>
        <taxon>Bacillales</taxon>
        <taxon>Paenibacillaceae</taxon>
        <taxon>Paenibacillus</taxon>
    </lineage>
</organism>
<dbReference type="PANTHER" id="PTHR23522">
    <property type="entry name" value="BLL5896 PROTEIN"/>
    <property type="match status" value="1"/>
</dbReference>
<keyword evidence="2" id="KW-0813">Transport</keyword>
<dbReference type="GO" id="GO:0005886">
    <property type="term" value="C:plasma membrane"/>
    <property type="evidence" value="ECO:0007669"/>
    <property type="project" value="UniProtKB-SubCell"/>
</dbReference>
<dbReference type="GO" id="GO:0030395">
    <property type="term" value="F:lactose binding"/>
    <property type="evidence" value="ECO:0007669"/>
    <property type="project" value="TreeGrafter"/>
</dbReference>
<gene>
    <name evidence="8" type="primary">ywbF</name>
    <name evidence="8" type="ORF">NCTC10343_05137</name>
</gene>
<keyword evidence="6" id="KW-1133">Transmembrane helix</keyword>
<sequence length="415" mass="46186">MQKREIQETPLYSLKLYNFFLYGAMVIFSSFFPLYLQDIGMDKLEIGSLMAIGPFVSVFANPFWGYTSDRSRNLRRILLFMIIGTLLLLQALFHVHTYVMIYVSMIGFYFFQSPLFAQSNTLILSYIEGTDRKFGSFRIWGSFGWAVTAAVAGIVVDHTGVSSISTIFTILLLAALICTLAIPPLKSTVETATIHLRGFGSIILNGYFISFILLGILVSIPNSINGAFMSLYITELGGSKLMLGFAVFMSSVFEIIVFLLFDRFLRKKMTVMVGCLALVSLLFALRWELMALATDPIQIVFIQALHCVTFGGYFYVGTQLTVLFTPAAYRSSGQAVYTLTWSGISGIVAGFAGGWLFQNFGGEMMYHAGVFFALLGSAGFAIMWYMLYKNGYQPGHGGEHKPGEHKPIEEAPQRQ</sequence>
<evidence type="ECO:0000256" key="2">
    <source>
        <dbReference type="ARBA" id="ARBA00022448"/>
    </source>
</evidence>
<evidence type="ECO:0000313" key="8">
    <source>
        <dbReference type="EMBL" id="SUA72184.1"/>
    </source>
</evidence>
<dbReference type="SUPFAM" id="SSF103473">
    <property type="entry name" value="MFS general substrate transporter"/>
    <property type="match status" value="1"/>
</dbReference>
<dbReference type="InterPro" id="IPR024989">
    <property type="entry name" value="MFS_assoc_dom"/>
</dbReference>
<dbReference type="EMBL" id="UGSC01000001">
    <property type="protein sequence ID" value="SUA72184.1"/>
    <property type="molecule type" value="Genomic_DNA"/>
</dbReference>
<dbReference type="InterPro" id="IPR036259">
    <property type="entry name" value="MFS_trans_sf"/>
</dbReference>
<evidence type="ECO:0000256" key="6">
    <source>
        <dbReference type="ARBA" id="ARBA00022989"/>
    </source>
</evidence>
<name>A0A0F0G6B4_PAEPO</name>
<keyword evidence="4" id="KW-0997">Cell inner membrane</keyword>
<evidence type="ECO:0000256" key="1">
    <source>
        <dbReference type="ARBA" id="ARBA00004429"/>
    </source>
</evidence>
<keyword evidence="3" id="KW-1003">Cell membrane</keyword>
<evidence type="ECO:0000256" key="5">
    <source>
        <dbReference type="ARBA" id="ARBA00022692"/>
    </source>
</evidence>
<dbReference type="Pfam" id="PF12832">
    <property type="entry name" value="MFS_1_like"/>
    <property type="match status" value="1"/>
</dbReference>
<protein>
    <submittedName>
        <fullName evidence="8">Putative transporter ywbF</fullName>
    </submittedName>
</protein>
<dbReference type="RefSeq" id="WP_016822853.1">
    <property type="nucleotide sequence ID" value="NZ_CP009909.1"/>
</dbReference>
<dbReference type="Proteomes" id="UP000254400">
    <property type="component" value="Unassembled WGS sequence"/>
</dbReference>
<accession>A0A0F0G6B4</accession>
<evidence type="ECO:0000256" key="7">
    <source>
        <dbReference type="ARBA" id="ARBA00023136"/>
    </source>
</evidence>
<evidence type="ECO:0000256" key="3">
    <source>
        <dbReference type="ARBA" id="ARBA00022475"/>
    </source>
</evidence>